<keyword evidence="9" id="KW-1185">Reference proteome</keyword>
<evidence type="ECO:0000256" key="2">
    <source>
        <dbReference type="ARBA" id="ARBA00022448"/>
    </source>
</evidence>
<dbReference type="EMBL" id="CP003345">
    <property type="protein sequence ID" value="AFM03769.1"/>
    <property type="molecule type" value="Genomic_DNA"/>
</dbReference>
<dbReference type="KEGG" id="fli:Fleli_1337"/>
<dbReference type="InterPro" id="IPR024671">
    <property type="entry name" value="Atg22-like"/>
</dbReference>
<evidence type="ECO:0000313" key="9">
    <source>
        <dbReference type="Proteomes" id="UP000006054"/>
    </source>
</evidence>
<proteinExistence type="predicted"/>
<feature type="transmembrane region" description="Helical" evidence="6">
    <location>
        <begin position="21"/>
        <end position="41"/>
    </location>
</feature>
<dbReference type="PROSITE" id="PS50850">
    <property type="entry name" value="MFS"/>
    <property type="match status" value="1"/>
</dbReference>
<protein>
    <submittedName>
        <fullName evidence="8">Major facilitator superfamily permease</fullName>
    </submittedName>
</protein>
<dbReference type="GO" id="GO:0012505">
    <property type="term" value="C:endomembrane system"/>
    <property type="evidence" value="ECO:0007669"/>
    <property type="project" value="UniProtKB-SubCell"/>
</dbReference>
<evidence type="ECO:0000256" key="6">
    <source>
        <dbReference type="SAM" id="Phobius"/>
    </source>
</evidence>
<dbReference type="RefSeq" id="WP_014797226.1">
    <property type="nucleotide sequence ID" value="NC_018018.1"/>
</dbReference>
<dbReference type="eggNOG" id="COG2270">
    <property type="taxonomic scope" value="Bacteria"/>
</dbReference>
<feature type="transmembrane region" description="Helical" evidence="6">
    <location>
        <begin position="288"/>
        <end position="307"/>
    </location>
</feature>
<dbReference type="PATRIC" id="fig|880071.3.peg.1312"/>
<organism evidence="8 9">
    <name type="scientific">Bernardetia litoralis (strain ATCC 23117 / DSM 6794 / NBRC 15988 / NCIMB 1366 / Fx l1 / Sio-4)</name>
    <name type="common">Flexibacter litoralis</name>
    <dbReference type="NCBI Taxonomy" id="880071"/>
    <lineage>
        <taxon>Bacteria</taxon>
        <taxon>Pseudomonadati</taxon>
        <taxon>Bacteroidota</taxon>
        <taxon>Cytophagia</taxon>
        <taxon>Cytophagales</taxon>
        <taxon>Bernardetiaceae</taxon>
        <taxon>Bernardetia</taxon>
    </lineage>
</organism>
<feature type="transmembrane region" description="Helical" evidence="6">
    <location>
        <begin position="123"/>
        <end position="146"/>
    </location>
</feature>
<dbReference type="AlphaFoldDB" id="I4AII4"/>
<evidence type="ECO:0000259" key="7">
    <source>
        <dbReference type="PROSITE" id="PS50850"/>
    </source>
</evidence>
<keyword evidence="3 6" id="KW-0812">Transmembrane</keyword>
<evidence type="ECO:0000256" key="4">
    <source>
        <dbReference type="ARBA" id="ARBA00022989"/>
    </source>
</evidence>
<feature type="transmembrane region" description="Helical" evidence="6">
    <location>
        <begin position="316"/>
        <end position="336"/>
    </location>
</feature>
<feature type="domain" description="Major facilitator superfamily (MFS) profile" evidence="7">
    <location>
        <begin position="251"/>
        <end position="435"/>
    </location>
</feature>
<dbReference type="PANTHER" id="PTHR23519">
    <property type="entry name" value="AUTOPHAGY-RELATED PROTEIN 22"/>
    <property type="match status" value="1"/>
</dbReference>
<keyword evidence="4 6" id="KW-1133">Transmembrane helix</keyword>
<feature type="transmembrane region" description="Helical" evidence="6">
    <location>
        <begin position="98"/>
        <end position="117"/>
    </location>
</feature>
<dbReference type="Gene3D" id="1.20.1250.20">
    <property type="entry name" value="MFS general substrate transporter like domains"/>
    <property type="match status" value="1"/>
</dbReference>
<dbReference type="GO" id="GO:0022857">
    <property type="term" value="F:transmembrane transporter activity"/>
    <property type="evidence" value="ECO:0007669"/>
    <property type="project" value="InterPro"/>
</dbReference>
<reference evidence="9" key="1">
    <citation type="submission" date="2012-06" db="EMBL/GenBank/DDBJ databases">
        <title>The complete genome of Flexibacter litoralis DSM 6794.</title>
        <authorList>
            <person name="Lucas S."/>
            <person name="Copeland A."/>
            <person name="Lapidus A."/>
            <person name="Glavina del Rio T."/>
            <person name="Dalin E."/>
            <person name="Tice H."/>
            <person name="Bruce D."/>
            <person name="Goodwin L."/>
            <person name="Pitluck S."/>
            <person name="Peters L."/>
            <person name="Ovchinnikova G."/>
            <person name="Lu M."/>
            <person name="Kyrpides N."/>
            <person name="Mavromatis K."/>
            <person name="Ivanova N."/>
            <person name="Brettin T."/>
            <person name="Detter J.C."/>
            <person name="Han C."/>
            <person name="Larimer F."/>
            <person name="Land M."/>
            <person name="Hauser L."/>
            <person name="Markowitz V."/>
            <person name="Cheng J.-F."/>
            <person name="Hugenholtz P."/>
            <person name="Woyke T."/>
            <person name="Wu D."/>
            <person name="Spring S."/>
            <person name="Lang E."/>
            <person name="Kopitz M."/>
            <person name="Brambilla E."/>
            <person name="Klenk H.-P."/>
            <person name="Eisen J.A."/>
        </authorList>
    </citation>
    <scope>NUCLEOTIDE SEQUENCE [LARGE SCALE GENOMIC DNA]</scope>
    <source>
        <strain evidence="9">ATCC 23117 / DSM 6794 / NBRC 15988 / NCIMB 1366 / Sio-4</strain>
    </source>
</reference>
<dbReference type="InterPro" id="IPR036259">
    <property type="entry name" value="MFS_trans_sf"/>
</dbReference>
<dbReference type="SUPFAM" id="SSF103473">
    <property type="entry name" value="MFS general substrate transporter"/>
    <property type="match status" value="1"/>
</dbReference>
<evidence type="ECO:0000313" key="8">
    <source>
        <dbReference type="EMBL" id="AFM03769.1"/>
    </source>
</evidence>
<feature type="transmembrane region" description="Helical" evidence="6">
    <location>
        <begin position="251"/>
        <end position="276"/>
    </location>
</feature>
<feature type="transmembrane region" description="Helical" evidence="6">
    <location>
        <begin position="158"/>
        <end position="178"/>
    </location>
</feature>
<dbReference type="HOGENOM" id="CLU_017518_3_0_10"/>
<sequence length="435" mass="48517">MRKNPPMPKNNPRIINAWASYDWANSVYNLVITTTIFPIFFNQATRAAFGSEKVDFFGMTIENTVLYSYAIALSYLIIALISPPLSAMADYGGTKKRFMQFFTYLGAGSCLCLFFFDGTNVELGIICASVASIGYAGGMIFYNAFLPEIATEDKFDSVSAKGFAFGYIGSVILQIINIGMTLKPEFFGFADAAEGSRWSFLSVGIWWIVFAQIPFYFLKDNPPTHKEKTDWLKKGFEELGMVWKEAKKLPALMKFLISFFFFNMGVQTVMFMASLFGEKELKLETANLIAIILIIQVVAILGAYLFAKVSDKKGNIFALALLIGLWIFICCLAYFVQTAEQFYGLAILVGLVMGGIQSLSRSTYSKFLPKDTPDTASYFSFFNVADRLSTSIGMGVFALIEDYSESMRNGIFALTIFFIIGLVVLLQINKKAIKI</sequence>
<keyword evidence="5 6" id="KW-0472">Membrane</keyword>
<evidence type="ECO:0000256" key="3">
    <source>
        <dbReference type="ARBA" id="ARBA00022692"/>
    </source>
</evidence>
<dbReference type="PANTHER" id="PTHR23519:SF1">
    <property type="entry name" value="AUTOPHAGY-RELATED PROTEIN 22"/>
    <property type="match status" value="1"/>
</dbReference>
<dbReference type="InterPro" id="IPR020846">
    <property type="entry name" value="MFS_dom"/>
</dbReference>
<name>I4AII4_BERLS</name>
<gene>
    <name evidence="8" type="ordered locus">Fleli_1337</name>
</gene>
<feature type="transmembrane region" description="Helical" evidence="6">
    <location>
        <begin position="381"/>
        <end position="400"/>
    </location>
</feature>
<keyword evidence="2" id="KW-0813">Transport</keyword>
<feature type="transmembrane region" description="Helical" evidence="6">
    <location>
        <begin position="198"/>
        <end position="218"/>
    </location>
</feature>
<evidence type="ECO:0000256" key="1">
    <source>
        <dbReference type="ARBA" id="ARBA00004127"/>
    </source>
</evidence>
<dbReference type="Proteomes" id="UP000006054">
    <property type="component" value="Chromosome"/>
</dbReference>
<feature type="transmembrane region" description="Helical" evidence="6">
    <location>
        <begin position="342"/>
        <end position="360"/>
    </location>
</feature>
<feature type="transmembrane region" description="Helical" evidence="6">
    <location>
        <begin position="66"/>
        <end position="86"/>
    </location>
</feature>
<accession>I4AII4</accession>
<dbReference type="Pfam" id="PF11700">
    <property type="entry name" value="ATG22"/>
    <property type="match status" value="1"/>
</dbReference>
<evidence type="ECO:0000256" key="5">
    <source>
        <dbReference type="ARBA" id="ARBA00023136"/>
    </source>
</evidence>
<comment type="subcellular location">
    <subcellularLocation>
        <location evidence="1">Endomembrane system</location>
        <topology evidence="1">Multi-pass membrane protein</topology>
    </subcellularLocation>
</comment>
<feature type="transmembrane region" description="Helical" evidence="6">
    <location>
        <begin position="406"/>
        <end position="426"/>
    </location>
</feature>
<dbReference type="InterPro" id="IPR050495">
    <property type="entry name" value="ATG22/LtaA_families"/>
</dbReference>